<dbReference type="Proteomes" id="UP001620626">
    <property type="component" value="Unassembled WGS sequence"/>
</dbReference>
<name>A0ABD2K457_9BILA</name>
<dbReference type="EMBL" id="JBICBT010000652">
    <property type="protein sequence ID" value="KAL3106409.1"/>
    <property type="molecule type" value="Genomic_DNA"/>
</dbReference>
<gene>
    <name evidence="2" type="ORF">niasHT_018495</name>
    <name evidence="1" type="ORF">niasHT_024732</name>
</gene>
<evidence type="ECO:0000313" key="2">
    <source>
        <dbReference type="EMBL" id="KAL3106409.1"/>
    </source>
</evidence>
<reference evidence="1 3" key="1">
    <citation type="submission" date="2024-10" db="EMBL/GenBank/DDBJ databases">
        <authorList>
            <person name="Kim D."/>
        </authorList>
    </citation>
    <scope>NUCLEOTIDE SEQUENCE [LARGE SCALE GENOMIC DNA]</scope>
    <source>
        <strain evidence="1">BH-2024</strain>
    </source>
</reference>
<evidence type="ECO:0000313" key="3">
    <source>
        <dbReference type="Proteomes" id="UP001620626"/>
    </source>
</evidence>
<dbReference type="AlphaFoldDB" id="A0ABD2K457"/>
<dbReference type="EMBL" id="JBICBT010000836">
    <property type="protein sequence ID" value="KAL3097671.1"/>
    <property type="molecule type" value="Genomic_DNA"/>
</dbReference>
<comment type="caution">
    <text evidence="1">The sequence shown here is derived from an EMBL/GenBank/DDBJ whole genome shotgun (WGS) entry which is preliminary data.</text>
</comment>
<proteinExistence type="predicted"/>
<protein>
    <submittedName>
        <fullName evidence="1">Uncharacterized protein</fullName>
    </submittedName>
</protein>
<accession>A0ABD2K457</accession>
<sequence length="88" mass="9270">MIGPELAGRRLCASGCAQIEFVAGHSAPPGHKCNLLPRVPCRPPPSSAAWGTRHGELSRLKWFFVTAGGAVGERRKSGFSNRGAAEDA</sequence>
<evidence type="ECO:0000313" key="1">
    <source>
        <dbReference type="EMBL" id="KAL3097671.1"/>
    </source>
</evidence>
<organism evidence="1 3">
    <name type="scientific">Heterodera trifolii</name>
    <dbReference type="NCBI Taxonomy" id="157864"/>
    <lineage>
        <taxon>Eukaryota</taxon>
        <taxon>Metazoa</taxon>
        <taxon>Ecdysozoa</taxon>
        <taxon>Nematoda</taxon>
        <taxon>Chromadorea</taxon>
        <taxon>Rhabditida</taxon>
        <taxon>Tylenchina</taxon>
        <taxon>Tylenchomorpha</taxon>
        <taxon>Tylenchoidea</taxon>
        <taxon>Heteroderidae</taxon>
        <taxon>Heteroderinae</taxon>
        <taxon>Heterodera</taxon>
    </lineage>
</organism>
<keyword evidence="3" id="KW-1185">Reference proteome</keyword>